<dbReference type="NCBIfam" id="TIGR02937">
    <property type="entry name" value="sigma70-ECF"/>
    <property type="match status" value="1"/>
</dbReference>
<dbReference type="Proteomes" id="UP000243528">
    <property type="component" value="Unassembled WGS sequence"/>
</dbReference>
<comment type="similarity">
    <text evidence="1">Belongs to the sigma-70 factor family.</text>
</comment>
<evidence type="ECO:0000256" key="1">
    <source>
        <dbReference type="ARBA" id="ARBA00007788"/>
    </source>
</evidence>
<evidence type="ECO:0000256" key="2">
    <source>
        <dbReference type="ARBA" id="ARBA00022969"/>
    </source>
</evidence>
<evidence type="ECO:0000256" key="7">
    <source>
        <dbReference type="SAM" id="MobiDB-lite"/>
    </source>
</evidence>
<dbReference type="SUPFAM" id="SSF88659">
    <property type="entry name" value="Sigma3 and sigma4 domains of RNA polymerase sigma factors"/>
    <property type="match status" value="2"/>
</dbReference>
<dbReference type="InterPro" id="IPR013324">
    <property type="entry name" value="RNA_pol_sigma_r3/r4-like"/>
</dbReference>
<keyword evidence="6" id="KW-0804">Transcription</keyword>
<dbReference type="PRINTS" id="PR00046">
    <property type="entry name" value="SIGMA70FCT"/>
</dbReference>
<dbReference type="GO" id="GO:0030435">
    <property type="term" value="P:sporulation resulting in formation of a cellular spore"/>
    <property type="evidence" value="ECO:0007669"/>
    <property type="project" value="UniProtKB-KW"/>
</dbReference>
<dbReference type="InterPro" id="IPR001387">
    <property type="entry name" value="Cro/C1-type_HTH"/>
</dbReference>
<feature type="compositionally biased region" description="Basic and acidic residues" evidence="7">
    <location>
        <begin position="270"/>
        <end position="282"/>
    </location>
</feature>
<dbReference type="Pfam" id="PF04545">
    <property type="entry name" value="Sigma70_r4"/>
    <property type="match status" value="1"/>
</dbReference>
<dbReference type="GO" id="GO:0003677">
    <property type="term" value="F:DNA binding"/>
    <property type="evidence" value="ECO:0007669"/>
    <property type="project" value="UniProtKB-KW"/>
</dbReference>
<evidence type="ECO:0000256" key="3">
    <source>
        <dbReference type="ARBA" id="ARBA00023015"/>
    </source>
</evidence>
<dbReference type="EMBL" id="PYGE01000013">
    <property type="protein sequence ID" value="PSL01521.1"/>
    <property type="molecule type" value="Genomic_DNA"/>
</dbReference>
<keyword evidence="5" id="KW-0238">DNA-binding</keyword>
<dbReference type="InterPro" id="IPR014284">
    <property type="entry name" value="RNA_pol_sigma-70_dom"/>
</dbReference>
<dbReference type="GO" id="GO:0006352">
    <property type="term" value="P:DNA-templated transcription initiation"/>
    <property type="evidence" value="ECO:0007669"/>
    <property type="project" value="InterPro"/>
</dbReference>
<keyword evidence="10" id="KW-1185">Reference proteome</keyword>
<dbReference type="InterPro" id="IPR014322">
    <property type="entry name" value="RNA_pol_sigma-B/F/G"/>
</dbReference>
<protein>
    <submittedName>
        <fullName evidence="9">RNA polymerase sigma-B factor</fullName>
    </submittedName>
</protein>
<dbReference type="InterPro" id="IPR013325">
    <property type="entry name" value="RNA_pol_sigma_r2"/>
</dbReference>
<dbReference type="Gene3D" id="1.10.10.10">
    <property type="entry name" value="Winged helix-like DNA-binding domain superfamily/Winged helix DNA-binding domain"/>
    <property type="match status" value="2"/>
</dbReference>
<dbReference type="InterPro" id="IPR007630">
    <property type="entry name" value="RNA_pol_sigma70_r4"/>
</dbReference>
<evidence type="ECO:0000313" key="9">
    <source>
        <dbReference type="EMBL" id="PSL01521.1"/>
    </source>
</evidence>
<keyword evidence="4" id="KW-0731">Sigma factor</keyword>
<reference evidence="9 10" key="1">
    <citation type="submission" date="2018-03" db="EMBL/GenBank/DDBJ databases">
        <title>Genomic Encyclopedia of Archaeal and Bacterial Type Strains, Phase II (KMG-II): from individual species to whole genera.</title>
        <authorList>
            <person name="Goeker M."/>
        </authorList>
    </citation>
    <scope>NUCLEOTIDE SEQUENCE [LARGE SCALE GENOMIC DNA]</scope>
    <source>
        <strain evidence="9 10">DSM 45211</strain>
    </source>
</reference>
<evidence type="ECO:0000256" key="6">
    <source>
        <dbReference type="ARBA" id="ARBA00023163"/>
    </source>
</evidence>
<dbReference type="InterPro" id="IPR000943">
    <property type="entry name" value="RNA_pol_sigma70"/>
</dbReference>
<keyword evidence="2" id="KW-0749">Sporulation</keyword>
<dbReference type="AlphaFoldDB" id="A0A2P8DWD3"/>
<dbReference type="GO" id="GO:0016987">
    <property type="term" value="F:sigma factor activity"/>
    <property type="evidence" value="ECO:0007669"/>
    <property type="project" value="UniProtKB-KW"/>
</dbReference>
<dbReference type="CDD" id="cd06171">
    <property type="entry name" value="Sigma70_r4"/>
    <property type="match status" value="1"/>
</dbReference>
<dbReference type="Gene3D" id="1.20.120.1810">
    <property type="match status" value="1"/>
</dbReference>
<dbReference type="InterPro" id="IPR007627">
    <property type="entry name" value="RNA_pol_sigma70_r2"/>
</dbReference>
<dbReference type="Pfam" id="PF04542">
    <property type="entry name" value="Sigma70_r2"/>
    <property type="match status" value="1"/>
</dbReference>
<evidence type="ECO:0000256" key="4">
    <source>
        <dbReference type="ARBA" id="ARBA00023082"/>
    </source>
</evidence>
<dbReference type="PANTHER" id="PTHR30385">
    <property type="entry name" value="SIGMA FACTOR F FLAGELLAR"/>
    <property type="match status" value="1"/>
</dbReference>
<comment type="caution">
    <text evidence="9">The sequence shown here is derived from an EMBL/GenBank/DDBJ whole genome shotgun (WGS) entry which is preliminary data.</text>
</comment>
<organism evidence="9 10">
    <name type="scientific">Haloactinopolyspora alba</name>
    <dbReference type="NCBI Taxonomy" id="648780"/>
    <lineage>
        <taxon>Bacteria</taxon>
        <taxon>Bacillati</taxon>
        <taxon>Actinomycetota</taxon>
        <taxon>Actinomycetes</taxon>
        <taxon>Jiangellales</taxon>
        <taxon>Jiangellaceae</taxon>
        <taxon>Haloactinopolyspora</taxon>
    </lineage>
</organism>
<dbReference type="NCBIfam" id="TIGR02980">
    <property type="entry name" value="SigBFG"/>
    <property type="match status" value="1"/>
</dbReference>
<dbReference type="PANTHER" id="PTHR30385:SF4">
    <property type="entry name" value="RNA POLYMERASE SIGMA-E FACTOR"/>
    <property type="match status" value="1"/>
</dbReference>
<accession>A0A2P8DWD3</accession>
<feature type="domain" description="HTH cro/C1-type" evidence="8">
    <location>
        <begin position="224"/>
        <end position="252"/>
    </location>
</feature>
<proteinExistence type="inferred from homology"/>
<name>A0A2P8DWD3_9ACTN</name>
<dbReference type="InterPro" id="IPR036388">
    <property type="entry name" value="WH-like_DNA-bd_sf"/>
</dbReference>
<keyword evidence="3" id="KW-0805">Transcription regulation</keyword>
<dbReference type="SUPFAM" id="SSF88946">
    <property type="entry name" value="Sigma2 domain of RNA polymerase sigma factors"/>
    <property type="match status" value="1"/>
</dbReference>
<dbReference type="PROSITE" id="PS50943">
    <property type="entry name" value="HTH_CROC1"/>
    <property type="match status" value="1"/>
</dbReference>
<sequence length="299" mass="32436">MLALAVKTLGAIDRRETSHADRNELTNDLLATAAEVEEHERQRLVDEAVLLNLSLAESIARRYSGRGVDRDDLVQVAYLGLVNAAHRYDPGRGRDFASFAVPTITGEVKRYFRDHGWTVRPPRRVQELHAALAAASAEIAQRQGSSPSAADVAEHLDVDVSEVAEASASHECFTVASIDYRGTEGDDTPLAEAIGGEDSGFDRAEAIVALAGACRELRPRDRHILYLRFFRGLTQQEIAAELGVTQMQVSRLLARILSQMRRSLGLAPTARHDAPTTRRGGELPRQPAGSTGIGARAAA</sequence>
<evidence type="ECO:0000256" key="5">
    <source>
        <dbReference type="ARBA" id="ARBA00023125"/>
    </source>
</evidence>
<gene>
    <name evidence="9" type="ORF">CLV30_1139</name>
</gene>
<evidence type="ECO:0000313" key="10">
    <source>
        <dbReference type="Proteomes" id="UP000243528"/>
    </source>
</evidence>
<feature type="region of interest" description="Disordered" evidence="7">
    <location>
        <begin position="267"/>
        <end position="299"/>
    </location>
</feature>
<evidence type="ECO:0000259" key="8">
    <source>
        <dbReference type="PROSITE" id="PS50943"/>
    </source>
</evidence>